<feature type="chain" id="PRO_5007807313" description="PEP-CTERM protein-sorting domain-containing protein" evidence="1">
    <location>
        <begin position="24"/>
        <end position="266"/>
    </location>
</feature>
<evidence type="ECO:0008006" key="4">
    <source>
        <dbReference type="Google" id="ProtNLM"/>
    </source>
</evidence>
<dbReference type="AlphaFoldDB" id="A0A140E597"/>
<accession>A0A140E597</accession>
<dbReference type="KEGG" id="mdn:JT25_003560"/>
<dbReference type="Proteomes" id="UP000030512">
    <property type="component" value="Chromosome"/>
</dbReference>
<sequence>MKNMTWRYGLLLAFLFWSGTNQASTLSTSGDIQIYPGSNLDVQAGQPLVELEATQPPRIAAGNIQISSRGSIEIQAGQTPINSGSISSSAIILPTEPTFLALKQTSNLTHIGDYFNIEVVALVPLANTNPNELVLGFGFNTQLGGMGAAQFLGSTINSLFTDISTQDGVNLAAAGLAFPGLGLNEVGSLISLAVLHFQAVTAGNLDIAITSDLNDLNQGLIYLNQSPLAINASIGFDVTAVPLPPSLLMFVSGVVVSLGGFRRKSG</sequence>
<keyword evidence="3" id="KW-1185">Reference proteome</keyword>
<evidence type="ECO:0000313" key="3">
    <source>
        <dbReference type="Proteomes" id="UP000030512"/>
    </source>
</evidence>
<keyword evidence="1" id="KW-0732">Signal</keyword>
<organism evidence="2 3">
    <name type="scientific">Methylomonas denitrificans</name>
    <dbReference type="NCBI Taxonomy" id="1538553"/>
    <lineage>
        <taxon>Bacteria</taxon>
        <taxon>Pseudomonadati</taxon>
        <taxon>Pseudomonadota</taxon>
        <taxon>Gammaproteobacteria</taxon>
        <taxon>Methylococcales</taxon>
        <taxon>Methylococcaceae</taxon>
        <taxon>Methylomonas</taxon>
    </lineage>
</organism>
<proteinExistence type="predicted"/>
<gene>
    <name evidence="2" type="ORF">JT25_003560</name>
</gene>
<dbReference type="EMBL" id="CP014476">
    <property type="protein sequence ID" value="AMK75571.1"/>
    <property type="molecule type" value="Genomic_DNA"/>
</dbReference>
<evidence type="ECO:0000256" key="1">
    <source>
        <dbReference type="SAM" id="SignalP"/>
    </source>
</evidence>
<evidence type="ECO:0000313" key="2">
    <source>
        <dbReference type="EMBL" id="AMK75571.1"/>
    </source>
</evidence>
<feature type="signal peptide" evidence="1">
    <location>
        <begin position="1"/>
        <end position="23"/>
    </location>
</feature>
<protein>
    <recommendedName>
        <fullName evidence="4">PEP-CTERM protein-sorting domain-containing protein</fullName>
    </recommendedName>
</protein>
<name>A0A140E597_9GAMM</name>
<reference evidence="2 3" key="1">
    <citation type="journal article" date="2015" name="Environ. Microbiol.">
        <title>Methane oxidation coupled to nitrate reduction under hypoxia by the Gammaproteobacterium Methylomonas denitrificans, sp. nov. type strain FJG1.</title>
        <authorList>
            <person name="Kits K.D."/>
            <person name="Klotz M.G."/>
            <person name="Stein L.Y."/>
        </authorList>
    </citation>
    <scope>NUCLEOTIDE SEQUENCE [LARGE SCALE GENOMIC DNA]</scope>
    <source>
        <strain evidence="2 3">FJG1</strain>
    </source>
</reference>